<comment type="caution">
    <text evidence="9">The sequence shown here is derived from an EMBL/GenBank/DDBJ whole genome shotgun (WGS) entry which is preliminary data.</text>
</comment>
<evidence type="ECO:0000256" key="8">
    <source>
        <dbReference type="PIRSR" id="PIRSR001123-2"/>
    </source>
</evidence>
<name>A0A8J6TJJ7_9CHLR</name>
<evidence type="ECO:0000313" key="9">
    <source>
        <dbReference type="EMBL" id="MBC8336134.1"/>
    </source>
</evidence>
<sequence>MMLKIRNPQIKFLEKLTNTVAVSGDEGAVRKIVRAEIESLVDEIKVDTMGNLLATKRGKGKNNLNVMLAAHMDEVGFMLVNDAGDGLFEFTTIGGIDPRQLAGKPVWIGKEQIPGVIGVGPIHLVASGAHSKTVPVSALRIDVGPGKPNVKVGDRATFATKFLRMEYSIRAKALDDRLGVAILIELLKNAPSNINLLAAFTVQEELGLRGAKIAAHTLDPDLALAIDSTPAYDLPMHDDSENIRYNTKLGGGPAIYTVDRGTLSDPRIIRWLSETGDKENIPYQYRQPGGGGTDAGAIHISRAGIPTGSVSVPGRYAHTAMGLCRIRDWENTLNLLHAALCNLTPKLLEKPR</sequence>
<keyword evidence="3" id="KW-0645">Protease</keyword>
<dbReference type="InterPro" id="IPR051464">
    <property type="entry name" value="Peptidase_M42_aminopept"/>
</dbReference>
<evidence type="ECO:0000256" key="3">
    <source>
        <dbReference type="ARBA" id="ARBA00022670"/>
    </source>
</evidence>
<dbReference type="InterPro" id="IPR023367">
    <property type="entry name" value="Peptidase_M42_dom2"/>
</dbReference>
<feature type="binding site" evidence="8">
    <location>
        <position position="227"/>
    </location>
    <ligand>
        <name>Zn(2+)</name>
        <dbReference type="ChEBI" id="CHEBI:29105"/>
        <label>1</label>
    </ligand>
</feature>
<dbReference type="AlphaFoldDB" id="A0A8J6TJJ7"/>
<accession>A0A8J6TJJ7</accession>
<feature type="binding site" evidence="8">
    <location>
        <position position="71"/>
    </location>
    <ligand>
        <name>Zn(2+)</name>
        <dbReference type="ChEBI" id="CHEBI:29105"/>
        <label>1</label>
    </ligand>
</feature>
<dbReference type="GO" id="GO:0004177">
    <property type="term" value="F:aminopeptidase activity"/>
    <property type="evidence" value="ECO:0007669"/>
    <property type="project" value="UniProtKB-UniRule"/>
</dbReference>
<feature type="active site" description="Proton acceptor" evidence="7">
    <location>
        <position position="204"/>
    </location>
</feature>
<dbReference type="PIRSF" id="PIRSF001123">
    <property type="entry name" value="PepA_GA"/>
    <property type="match status" value="1"/>
</dbReference>
<dbReference type="SUPFAM" id="SSF101821">
    <property type="entry name" value="Aminopeptidase/glucanase lid domain"/>
    <property type="match status" value="1"/>
</dbReference>
<organism evidence="9 10">
    <name type="scientific">Candidatus Desulfolinea nitratireducens</name>
    <dbReference type="NCBI Taxonomy" id="2841698"/>
    <lineage>
        <taxon>Bacteria</taxon>
        <taxon>Bacillati</taxon>
        <taxon>Chloroflexota</taxon>
        <taxon>Anaerolineae</taxon>
        <taxon>Anaerolineales</taxon>
        <taxon>Anaerolineales incertae sedis</taxon>
        <taxon>Candidatus Desulfolinea</taxon>
    </lineage>
</organism>
<keyword evidence="2" id="KW-0031">Aminopeptidase</keyword>
<dbReference type="PANTHER" id="PTHR32481">
    <property type="entry name" value="AMINOPEPTIDASE"/>
    <property type="match status" value="1"/>
</dbReference>
<comment type="similarity">
    <text evidence="1 6">Belongs to the peptidase M42 family.</text>
</comment>
<keyword evidence="5" id="KW-0378">Hydrolase</keyword>
<evidence type="ECO:0000256" key="5">
    <source>
        <dbReference type="ARBA" id="ARBA00022801"/>
    </source>
</evidence>
<dbReference type="EMBL" id="JACNJN010000142">
    <property type="protein sequence ID" value="MBC8336134.1"/>
    <property type="molecule type" value="Genomic_DNA"/>
</dbReference>
<dbReference type="Pfam" id="PF05343">
    <property type="entry name" value="Peptidase_M42"/>
    <property type="match status" value="1"/>
</dbReference>
<dbReference type="InterPro" id="IPR008007">
    <property type="entry name" value="Peptidase_M42"/>
</dbReference>
<feature type="binding site" evidence="8">
    <location>
        <position position="318"/>
    </location>
    <ligand>
        <name>Zn(2+)</name>
        <dbReference type="ChEBI" id="CHEBI:29105"/>
        <label>2</label>
    </ligand>
</feature>
<keyword evidence="4 8" id="KW-0479">Metal-binding</keyword>
<dbReference type="GO" id="GO:0046872">
    <property type="term" value="F:metal ion binding"/>
    <property type="evidence" value="ECO:0007669"/>
    <property type="project" value="UniProtKB-UniRule"/>
</dbReference>
<gene>
    <name evidence="9" type="ORF">H8E29_12775</name>
</gene>
<evidence type="ECO:0000256" key="2">
    <source>
        <dbReference type="ARBA" id="ARBA00022438"/>
    </source>
</evidence>
<evidence type="ECO:0000256" key="6">
    <source>
        <dbReference type="PIRNR" id="PIRNR001123"/>
    </source>
</evidence>
<reference evidence="9 10" key="1">
    <citation type="submission" date="2020-08" db="EMBL/GenBank/DDBJ databases">
        <title>Bridging the membrane lipid divide: bacteria of the FCB group superphylum have the potential to synthesize archaeal ether lipids.</title>
        <authorList>
            <person name="Villanueva L."/>
            <person name="Von Meijenfeldt F.A.B."/>
            <person name="Westbye A.B."/>
            <person name="Yadav S."/>
            <person name="Hopmans E.C."/>
            <person name="Dutilh B.E."/>
            <person name="Sinninghe Damste J.S."/>
        </authorList>
    </citation>
    <scope>NUCLEOTIDE SEQUENCE [LARGE SCALE GENOMIC DNA]</scope>
    <source>
        <strain evidence="9">NIOZ-UU36</strain>
    </source>
</reference>
<evidence type="ECO:0000256" key="4">
    <source>
        <dbReference type="ARBA" id="ARBA00022723"/>
    </source>
</evidence>
<evidence type="ECO:0000256" key="7">
    <source>
        <dbReference type="PIRSR" id="PIRSR001123-1"/>
    </source>
</evidence>
<dbReference type="Gene3D" id="2.40.30.40">
    <property type="entry name" value="Peptidase M42, domain 2"/>
    <property type="match status" value="1"/>
</dbReference>
<dbReference type="GO" id="GO:0006508">
    <property type="term" value="P:proteolysis"/>
    <property type="evidence" value="ECO:0007669"/>
    <property type="project" value="UniProtKB-KW"/>
</dbReference>
<dbReference type="Gene3D" id="3.40.630.10">
    <property type="entry name" value="Zn peptidases"/>
    <property type="match status" value="1"/>
</dbReference>
<dbReference type="SUPFAM" id="SSF53187">
    <property type="entry name" value="Zn-dependent exopeptidases"/>
    <property type="match status" value="1"/>
</dbReference>
<dbReference type="Proteomes" id="UP000614469">
    <property type="component" value="Unassembled WGS sequence"/>
</dbReference>
<comment type="cofactor">
    <cofactor evidence="8">
        <name>a divalent metal cation</name>
        <dbReference type="ChEBI" id="CHEBI:60240"/>
    </cofactor>
    <text evidence="8">Binds 2 divalent metal cations per subunit.</text>
</comment>
<feature type="binding site" evidence="8">
    <location>
        <position position="205"/>
    </location>
    <ligand>
        <name>Zn(2+)</name>
        <dbReference type="ChEBI" id="CHEBI:29105"/>
        <label>2</label>
    </ligand>
</feature>
<evidence type="ECO:0000313" key="10">
    <source>
        <dbReference type="Proteomes" id="UP000614469"/>
    </source>
</evidence>
<dbReference type="PANTHER" id="PTHR32481:SF5">
    <property type="entry name" value="ENDOGLUCANASE"/>
    <property type="match status" value="1"/>
</dbReference>
<evidence type="ECO:0000256" key="1">
    <source>
        <dbReference type="ARBA" id="ARBA00006272"/>
    </source>
</evidence>
<feature type="binding site" evidence="8">
    <location>
        <position position="175"/>
    </location>
    <ligand>
        <name>Zn(2+)</name>
        <dbReference type="ChEBI" id="CHEBI:29105"/>
        <label>2</label>
    </ligand>
</feature>
<protein>
    <submittedName>
        <fullName evidence="9">M42 family peptidase</fullName>
    </submittedName>
</protein>
<feature type="binding site" evidence="8">
    <location>
        <position position="175"/>
    </location>
    <ligand>
        <name>Zn(2+)</name>
        <dbReference type="ChEBI" id="CHEBI:29105"/>
        <label>1</label>
    </ligand>
</feature>
<proteinExistence type="inferred from homology"/>